<gene>
    <name evidence="3" type="ordered locus">Francci3_0165</name>
</gene>
<evidence type="ECO:0000313" key="3">
    <source>
        <dbReference type="EMBL" id="ABD09557.1"/>
    </source>
</evidence>
<dbReference type="eggNOG" id="COG0726">
    <property type="taxonomic scope" value="Bacteria"/>
</dbReference>
<dbReference type="AlphaFoldDB" id="Q2JGN5"/>
<dbReference type="EMBL" id="CP000249">
    <property type="protein sequence ID" value="ABD09557.1"/>
    <property type="molecule type" value="Genomic_DNA"/>
</dbReference>
<dbReference type="InterPro" id="IPR011330">
    <property type="entry name" value="Glyco_hydro/deAcase_b/a-brl"/>
</dbReference>
<organism evidence="3 4">
    <name type="scientific">Frankia casuarinae (strain DSM 45818 / CECT 9043 / HFP020203 / CcI3)</name>
    <dbReference type="NCBI Taxonomy" id="106370"/>
    <lineage>
        <taxon>Bacteria</taxon>
        <taxon>Bacillati</taxon>
        <taxon>Actinomycetota</taxon>
        <taxon>Actinomycetes</taxon>
        <taxon>Frankiales</taxon>
        <taxon>Frankiaceae</taxon>
        <taxon>Frankia</taxon>
    </lineage>
</organism>
<reference evidence="3 4" key="1">
    <citation type="journal article" date="2007" name="Genome Res.">
        <title>Genome characteristics of facultatively symbiotic Frankia sp. strains reflect host range and host plant biogeography.</title>
        <authorList>
            <person name="Normand P."/>
            <person name="Lapierre P."/>
            <person name="Tisa L.S."/>
            <person name="Gogarten J.P."/>
            <person name="Alloisio N."/>
            <person name="Bagnarol E."/>
            <person name="Bassi C.A."/>
            <person name="Berry A.M."/>
            <person name="Bickhart D.M."/>
            <person name="Choisne N."/>
            <person name="Couloux A."/>
            <person name="Cournoyer B."/>
            <person name="Cruveiller S."/>
            <person name="Daubin V."/>
            <person name="Demange N."/>
            <person name="Francino M.P."/>
            <person name="Goltsman E."/>
            <person name="Huang Y."/>
            <person name="Kopp O.R."/>
            <person name="Labarre L."/>
            <person name="Lapidus A."/>
            <person name="Lavire C."/>
            <person name="Marechal J."/>
            <person name="Martinez M."/>
            <person name="Mastronunzio J.E."/>
            <person name="Mullin B.C."/>
            <person name="Niemann J."/>
            <person name="Pujic P."/>
            <person name="Rawnsley T."/>
            <person name="Rouy Z."/>
            <person name="Schenowitz C."/>
            <person name="Sellstedt A."/>
            <person name="Tavares F."/>
            <person name="Tomkins J.P."/>
            <person name="Vallenet D."/>
            <person name="Valverde C."/>
            <person name="Wall L.G."/>
            <person name="Wang Y."/>
            <person name="Medigue C."/>
            <person name="Benson D.R."/>
        </authorList>
    </citation>
    <scope>NUCLEOTIDE SEQUENCE [LARGE SCALE GENOMIC DNA]</scope>
    <source>
        <strain evidence="4">DSM 45818 / CECT 9043 / CcI3</strain>
    </source>
</reference>
<dbReference type="GO" id="GO:0005975">
    <property type="term" value="P:carbohydrate metabolic process"/>
    <property type="evidence" value="ECO:0007669"/>
    <property type="project" value="InterPro"/>
</dbReference>
<dbReference type="KEGG" id="fra:Francci3_0165"/>
<dbReference type="InterPro" id="IPR002509">
    <property type="entry name" value="NODB_dom"/>
</dbReference>
<name>Q2JGN5_FRACC</name>
<dbReference type="STRING" id="106370.Francci3_0165"/>
<dbReference type="PhylomeDB" id="Q2JGN5"/>
<keyword evidence="4" id="KW-1185">Reference proteome</keyword>
<feature type="region of interest" description="Disordered" evidence="1">
    <location>
        <begin position="1"/>
        <end position="20"/>
    </location>
</feature>
<dbReference type="Proteomes" id="UP000001937">
    <property type="component" value="Chromosome"/>
</dbReference>
<proteinExistence type="predicted"/>
<accession>Q2JGN5</accession>
<evidence type="ECO:0000259" key="2">
    <source>
        <dbReference type="PROSITE" id="PS51677"/>
    </source>
</evidence>
<feature type="compositionally biased region" description="Pro residues" evidence="1">
    <location>
        <begin position="7"/>
        <end position="18"/>
    </location>
</feature>
<sequence length="227" mass="25167">MVTGPSPSFPPMPPPHPGRPTVTFQAPARTQQIALTIDDGYDAATVAGYVAFAQRSKIPITFSPNGAYRAIWDRHADVLRPLVESGQVQIGNHTWTHKNLLHETDTAIRADIERNEQWIQRTFGITSRPWFRPPYGAHNPHVDGLVGELGYTRVLLWNGSFGDSTTLTPQQLIGLAEQYLKPGTIMLGHANHQTILGLFDKVQQLIEQRNLQPVTLDTMFGTSRAVG</sequence>
<dbReference type="HOGENOM" id="CLU_021264_9_1_11"/>
<dbReference type="SUPFAM" id="SSF88713">
    <property type="entry name" value="Glycoside hydrolase/deacetylase"/>
    <property type="match status" value="1"/>
</dbReference>
<dbReference type="CDD" id="cd10917">
    <property type="entry name" value="CE4_NodB_like_6s_7s"/>
    <property type="match status" value="1"/>
</dbReference>
<dbReference type="Gene3D" id="3.20.20.370">
    <property type="entry name" value="Glycoside hydrolase/deacetylase"/>
    <property type="match status" value="1"/>
</dbReference>
<dbReference type="Pfam" id="PF01522">
    <property type="entry name" value="Polysacc_deac_1"/>
    <property type="match status" value="1"/>
</dbReference>
<evidence type="ECO:0000313" key="4">
    <source>
        <dbReference type="Proteomes" id="UP000001937"/>
    </source>
</evidence>
<dbReference type="PROSITE" id="PS51677">
    <property type="entry name" value="NODB"/>
    <property type="match status" value="1"/>
</dbReference>
<dbReference type="PANTHER" id="PTHR10587">
    <property type="entry name" value="GLYCOSYL TRANSFERASE-RELATED"/>
    <property type="match status" value="1"/>
</dbReference>
<protein>
    <submittedName>
        <fullName evidence="3">Polysaccharide deacetylase</fullName>
    </submittedName>
</protein>
<dbReference type="InterPro" id="IPR050248">
    <property type="entry name" value="Polysacc_deacetylase_ArnD"/>
</dbReference>
<dbReference type="GO" id="GO:0016810">
    <property type="term" value="F:hydrolase activity, acting on carbon-nitrogen (but not peptide) bonds"/>
    <property type="evidence" value="ECO:0007669"/>
    <property type="project" value="InterPro"/>
</dbReference>
<evidence type="ECO:0000256" key="1">
    <source>
        <dbReference type="SAM" id="MobiDB-lite"/>
    </source>
</evidence>
<feature type="domain" description="NodB homology" evidence="2">
    <location>
        <begin position="31"/>
        <end position="214"/>
    </location>
</feature>